<accession>A0A8S5PW03</accession>
<dbReference type="InterPro" id="IPR047907">
    <property type="entry name" value="CD1375-like"/>
</dbReference>
<organism evidence="1">
    <name type="scientific">Podoviridae sp. ctFbF42</name>
    <dbReference type="NCBI Taxonomy" id="2825233"/>
    <lineage>
        <taxon>Viruses</taxon>
        <taxon>Duplodnaviria</taxon>
        <taxon>Heunggongvirae</taxon>
        <taxon>Uroviricota</taxon>
        <taxon>Caudoviricetes</taxon>
    </lineage>
</organism>
<dbReference type="NCBIfam" id="NF040910">
    <property type="entry name" value="CD1375_fam"/>
    <property type="match status" value="1"/>
</dbReference>
<protein>
    <submittedName>
        <fullName evidence="1">Uncharacterized protein</fullName>
    </submittedName>
</protein>
<name>A0A8S5PW03_9CAUD</name>
<reference evidence="1" key="1">
    <citation type="journal article" date="2021" name="Proc. Natl. Acad. Sci. U.S.A.">
        <title>A Catalog of Tens of Thousands of Viruses from Human Metagenomes Reveals Hidden Associations with Chronic Diseases.</title>
        <authorList>
            <person name="Tisza M.J."/>
            <person name="Buck C.B."/>
        </authorList>
    </citation>
    <scope>NUCLEOTIDE SEQUENCE</scope>
    <source>
        <strain evidence="1">CtFbF42</strain>
    </source>
</reference>
<sequence>MAKIYYRMIKTGRMTIDEVPTRWRAAVQALLDADA</sequence>
<dbReference type="EMBL" id="BK015529">
    <property type="protein sequence ID" value="DAE11246.1"/>
    <property type="molecule type" value="Genomic_DNA"/>
</dbReference>
<evidence type="ECO:0000313" key="1">
    <source>
        <dbReference type="EMBL" id="DAE11246.1"/>
    </source>
</evidence>
<proteinExistence type="predicted"/>